<feature type="transmembrane region" description="Helical" evidence="1">
    <location>
        <begin position="882"/>
        <end position="902"/>
    </location>
</feature>
<dbReference type="PANTHER" id="PTHR32063">
    <property type="match status" value="1"/>
</dbReference>
<dbReference type="Proteomes" id="UP000580856">
    <property type="component" value="Unassembled WGS sequence"/>
</dbReference>
<keyword evidence="1" id="KW-0472">Membrane</keyword>
<protein>
    <submittedName>
        <fullName evidence="2">Multidrug efflux pump subunit AcrB</fullName>
    </submittedName>
</protein>
<dbReference type="GO" id="GO:0005886">
    <property type="term" value="C:plasma membrane"/>
    <property type="evidence" value="ECO:0007669"/>
    <property type="project" value="TreeGrafter"/>
</dbReference>
<dbReference type="RefSeq" id="WP_167941410.1">
    <property type="nucleotide sequence ID" value="NZ_JAATJA010000002.1"/>
</dbReference>
<comment type="caution">
    <text evidence="2">The sequence shown here is derived from an EMBL/GenBank/DDBJ whole genome shotgun (WGS) entry which is preliminary data.</text>
</comment>
<feature type="transmembrane region" description="Helical" evidence="1">
    <location>
        <begin position="360"/>
        <end position="379"/>
    </location>
</feature>
<dbReference type="GO" id="GO:0042910">
    <property type="term" value="F:xenobiotic transmembrane transporter activity"/>
    <property type="evidence" value="ECO:0007669"/>
    <property type="project" value="TreeGrafter"/>
</dbReference>
<dbReference type="SUPFAM" id="SSF82866">
    <property type="entry name" value="Multidrug efflux transporter AcrB transmembrane domain"/>
    <property type="match status" value="2"/>
</dbReference>
<dbReference type="EMBL" id="JAATJA010000002">
    <property type="protein sequence ID" value="NJB68334.1"/>
    <property type="molecule type" value="Genomic_DNA"/>
</dbReference>
<keyword evidence="1" id="KW-1133">Transmembrane helix</keyword>
<dbReference type="Gene3D" id="3.30.70.1320">
    <property type="entry name" value="Multidrug efflux transporter AcrB pore domain like"/>
    <property type="match status" value="1"/>
</dbReference>
<feature type="transmembrane region" description="Helical" evidence="1">
    <location>
        <begin position="856"/>
        <end position="875"/>
    </location>
</feature>
<proteinExistence type="predicted"/>
<evidence type="ECO:0000313" key="3">
    <source>
        <dbReference type="Proteomes" id="UP000580856"/>
    </source>
</evidence>
<dbReference type="AlphaFoldDB" id="A0A846QT31"/>
<feature type="transmembrane region" description="Helical" evidence="1">
    <location>
        <begin position="462"/>
        <end position="489"/>
    </location>
</feature>
<dbReference type="Gene3D" id="1.20.1640.10">
    <property type="entry name" value="Multidrug efflux transporter AcrB transmembrane domain"/>
    <property type="match status" value="2"/>
</dbReference>
<gene>
    <name evidence="2" type="ORF">GGQ74_002007</name>
</gene>
<dbReference type="PANTHER" id="PTHR32063:SF18">
    <property type="entry name" value="CATION EFFLUX SYSTEM PROTEIN"/>
    <property type="match status" value="1"/>
</dbReference>
<dbReference type="Gene3D" id="3.30.70.1440">
    <property type="entry name" value="Multidrug efflux transporter AcrB pore domain"/>
    <property type="match status" value="1"/>
</dbReference>
<feature type="transmembrane region" description="Helical" evidence="1">
    <location>
        <begin position="427"/>
        <end position="450"/>
    </location>
</feature>
<keyword evidence="3" id="KW-1185">Reference proteome</keyword>
<dbReference type="Gene3D" id="3.30.2090.10">
    <property type="entry name" value="Multidrug efflux transporter AcrB TolC docking domain, DN and DC subdomains"/>
    <property type="match status" value="2"/>
</dbReference>
<feature type="transmembrane region" description="Helical" evidence="1">
    <location>
        <begin position="338"/>
        <end position="355"/>
    </location>
</feature>
<accession>A0A846QT31</accession>
<keyword evidence="1" id="KW-0812">Transmembrane</keyword>
<feature type="transmembrane region" description="Helical" evidence="1">
    <location>
        <begin position="385"/>
        <end position="406"/>
    </location>
</feature>
<name>A0A846QT31_9BACT</name>
<evidence type="ECO:0000256" key="1">
    <source>
        <dbReference type="SAM" id="Phobius"/>
    </source>
</evidence>
<feature type="transmembrane region" description="Helical" evidence="1">
    <location>
        <begin position="950"/>
        <end position="973"/>
    </location>
</feature>
<evidence type="ECO:0000313" key="2">
    <source>
        <dbReference type="EMBL" id="NJB68334.1"/>
    </source>
</evidence>
<dbReference type="SUPFAM" id="SSF82693">
    <property type="entry name" value="Multidrug efflux transporter AcrB pore domain, PN1, PN2, PC1 and PC2 subdomains"/>
    <property type="match status" value="2"/>
</dbReference>
<reference evidence="2 3" key="1">
    <citation type="submission" date="2020-03" db="EMBL/GenBank/DDBJ databases">
        <title>Genomic Encyclopedia of Type Strains, Phase IV (KMG-IV): sequencing the most valuable type-strain genomes for metagenomic binning, comparative biology and taxonomic classification.</title>
        <authorList>
            <person name="Goeker M."/>
        </authorList>
    </citation>
    <scope>NUCLEOTIDE SEQUENCE [LARGE SCALE GENOMIC DNA]</scope>
    <source>
        <strain evidence="2 3">DSM 24233</strain>
    </source>
</reference>
<dbReference type="PRINTS" id="PR00702">
    <property type="entry name" value="ACRIFLAVINRP"/>
</dbReference>
<dbReference type="InterPro" id="IPR001036">
    <property type="entry name" value="Acrflvin-R"/>
</dbReference>
<sequence>MGSVVRLTIERSRMTIFLLVVLVLAGVGVYFDQARQEDPEITIRKAQVVVRFPGLPPERVEKLLVQPIEEAIKTIPEVENIESMSMTGMGIIMPEVGDAYFDLAPIWADLRNKMDDLAPSLPQGTQGPMVNDDFGRVAVITLALTGDGFSPREFRWMAREMRDQLVNVPLVAKVDLYGIQDERIWLEFDPVRLNRIGMQPAVLISELQRRNVILPGGSVAASGMKIIIQPTGSFDTLDDIRGVPIPVSGGGTVYLGDLCEVRRGYVDPPKAPVLYNGRPAVVLALSMVANSNIAELARNVEAVMPGIRADLPLGMELSVINYQPDLVAEAVAGATENLFQTIGVVLVVVMVFLGWRTGLIVGTGIPLTVMVVLVGMSMWDVAIHRISIAAIIVALGLLVDNGIVMAEDIQRRLSLDPDRMKAATEAARSLAVPLLISSLTTVLAFLPLMLAENTSGEFLASLTQVVILALLGSWFLCISVIPAFCYWFLPAPAEGHGGEERPTGRAYVFYERILKAALRQRVLVVVAIFAAVAGSLVLMGGVKQRNMPPSERNQFTISLSLPAGSEVAETMRVAGRLADFLSDSERNPEITGNVAYIASGGPRFFLALQPPDPLENSAFLVVNVRDYAEMTGVMERVEDYMAEQLPEARGRTETLFLGASPIGTVEVQITGPDVAALQVLSEKVLDVYRAVPGVIGLRSDWENPVLSVRVEVDQELATRAGLSSESIARTLSATLDGYGVSEFREGENVIPLLVRSHGGSRTTLDELRSVEFYSDALGTSVSLPQVAKLRGVVEPSIIRRLDQKRTVTIAARHPDMSSMDLYRALQPGLDAIDLPEGYALAPAGEVVDSAESQGELFKYAPHCLLGILALLILQFNTFRDPLLVMSTIPLILVGSVLGLLAFNAHFEFPALLGIFSLAGILINNSIVMIDRINQERAEGVSVREAVVSAALIRVRPIIITTTTTVVGLIPLALLGGEFWYAMSIVIMCGLAVGTLMTLFFVPVTYSLLHPERAA</sequence>
<organism evidence="2 3">
    <name type="scientific">Desulfobaculum xiamenense</name>
    <dbReference type="NCBI Taxonomy" id="995050"/>
    <lineage>
        <taxon>Bacteria</taxon>
        <taxon>Pseudomonadati</taxon>
        <taxon>Thermodesulfobacteriota</taxon>
        <taxon>Desulfovibrionia</taxon>
        <taxon>Desulfovibrionales</taxon>
        <taxon>Desulfovibrionaceae</taxon>
        <taxon>Desulfobaculum</taxon>
    </lineage>
</organism>
<feature type="transmembrane region" description="Helical" evidence="1">
    <location>
        <begin position="12"/>
        <end position="31"/>
    </location>
</feature>
<feature type="transmembrane region" description="Helical" evidence="1">
    <location>
        <begin position="908"/>
        <end position="929"/>
    </location>
</feature>
<dbReference type="InterPro" id="IPR027463">
    <property type="entry name" value="AcrB_DN_DC_subdom"/>
</dbReference>
<dbReference type="Gene3D" id="3.30.70.1430">
    <property type="entry name" value="Multidrug efflux transporter AcrB pore domain"/>
    <property type="match status" value="2"/>
</dbReference>
<feature type="transmembrane region" description="Helical" evidence="1">
    <location>
        <begin position="522"/>
        <end position="542"/>
    </location>
</feature>
<feature type="transmembrane region" description="Helical" evidence="1">
    <location>
        <begin position="979"/>
        <end position="1008"/>
    </location>
</feature>
<dbReference type="SUPFAM" id="SSF82714">
    <property type="entry name" value="Multidrug efflux transporter AcrB TolC docking domain, DN and DC subdomains"/>
    <property type="match status" value="2"/>
</dbReference>
<dbReference type="Pfam" id="PF00873">
    <property type="entry name" value="ACR_tran"/>
    <property type="match status" value="1"/>
</dbReference>